<keyword evidence="3" id="KW-0812">Transmembrane</keyword>
<feature type="compositionally biased region" description="Basic and acidic residues" evidence="2">
    <location>
        <begin position="72"/>
        <end position="90"/>
    </location>
</feature>
<dbReference type="GO" id="GO:0005886">
    <property type="term" value="C:plasma membrane"/>
    <property type="evidence" value="ECO:0007669"/>
    <property type="project" value="TreeGrafter"/>
</dbReference>
<organism evidence="5 6">
    <name type="scientific">Amblyomma americanum</name>
    <name type="common">Lone star tick</name>
    <dbReference type="NCBI Taxonomy" id="6943"/>
    <lineage>
        <taxon>Eukaryota</taxon>
        <taxon>Metazoa</taxon>
        <taxon>Ecdysozoa</taxon>
        <taxon>Arthropoda</taxon>
        <taxon>Chelicerata</taxon>
        <taxon>Arachnida</taxon>
        <taxon>Acari</taxon>
        <taxon>Parasitiformes</taxon>
        <taxon>Ixodida</taxon>
        <taxon>Ixodoidea</taxon>
        <taxon>Ixodidae</taxon>
        <taxon>Amblyomminae</taxon>
        <taxon>Amblyomma</taxon>
    </lineage>
</organism>
<comment type="similarity">
    <text evidence="1">Belongs to the peptidase M13 family.</text>
</comment>
<sequence>MRCDSALVSTARHAAACGPSELTTERRPRPVPTNSPVTHTPPTPKSELFCDGMMVAQNTAEAKTAETAKSLHAADFKTDPRARQKSHEKGAPSLIRDAKTNCARTPTAAADESGYLDIPGQRHLVHAHTTACASTSNQDRSRLASHVLETGKPPLETLMGSGIAERLTTFPPLVPVLFAMRHDVLSYQVAVVQQSTPVAMNTRKSELPGSGTPRRKKEKTTPEPADVAGAANNDADAGENSEASKKSKKTKGMIIAGFLFIALVAFLYLLYVLLDLEILVTSNPEATVPPSTETKAPEPGENITYCNSEFCSLEASYLKSLLSTKKGPCDNFYDYVCETWVTNRPVKGSGTGDVVSTDTLIQDRVLEHFESLLSMTNDTQVDVARALYSACLDRDQANKALAEVRDFYKKWQIGQWPREKTANASDVWIFAGQLVRDIGLDALVKVSVVPNPGGPPETIAELDKPRFIFSCKDASRQSVTRLFRMTLRDVASEISQRADLLEEVMTVFTRLGSAPLLPAVPDTDLSAVYVARLTNLDHGYRRFLGAVLSANVSYFDDIDATVVVKSSDYVRHYVATAVRELPARATLNYLGFLVLVKLAPFLPEKFRSLRQLFAKNTLGRTIDDAPGSTSLCLVAVDRVLPACFARLASSSDSRAADRIFERLRQLEDIYHHNLGYVSWVDDVRAVLARYQLKRRPVLKYGFLGDDCAPAGVEKGATPIAFYRDVASRQQARQLKP</sequence>
<evidence type="ECO:0000256" key="2">
    <source>
        <dbReference type="SAM" id="MobiDB-lite"/>
    </source>
</evidence>
<dbReference type="GO" id="GO:0004222">
    <property type="term" value="F:metalloendopeptidase activity"/>
    <property type="evidence" value="ECO:0007669"/>
    <property type="project" value="InterPro"/>
</dbReference>
<feature type="region of interest" description="Disordered" evidence="2">
    <location>
        <begin position="1"/>
        <end position="46"/>
    </location>
</feature>
<evidence type="ECO:0000313" key="5">
    <source>
        <dbReference type="EMBL" id="KAK8781806.1"/>
    </source>
</evidence>
<dbReference type="SUPFAM" id="SSF55486">
    <property type="entry name" value="Metalloproteases ('zincins'), catalytic domain"/>
    <property type="match status" value="1"/>
</dbReference>
<evidence type="ECO:0000313" key="6">
    <source>
        <dbReference type="Proteomes" id="UP001321473"/>
    </source>
</evidence>
<evidence type="ECO:0000256" key="1">
    <source>
        <dbReference type="ARBA" id="ARBA00007357"/>
    </source>
</evidence>
<feature type="region of interest" description="Disordered" evidence="2">
    <location>
        <begin position="61"/>
        <end position="93"/>
    </location>
</feature>
<keyword evidence="6" id="KW-1185">Reference proteome</keyword>
<dbReference type="Gene3D" id="1.10.1380.10">
    <property type="entry name" value="Neutral endopeptidase , domain2"/>
    <property type="match status" value="1"/>
</dbReference>
<keyword evidence="3" id="KW-0472">Membrane</keyword>
<dbReference type="InterPro" id="IPR042089">
    <property type="entry name" value="Peptidase_M13_dom_2"/>
</dbReference>
<dbReference type="AlphaFoldDB" id="A0AAQ4F3Z5"/>
<feature type="non-terminal residue" evidence="5">
    <location>
        <position position="736"/>
    </location>
</feature>
<dbReference type="PANTHER" id="PTHR11733:SF241">
    <property type="entry name" value="GH26575P-RELATED"/>
    <property type="match status" value="1"/>
</dbReference>
<keyword evidence="3" id="KW-1133">Transmembrane helix</keyword>
<evidence type="ECO:0000259" key="4">
    <source>
        <dbReference type="Pfam" id="PF05649"/>
    </source>
</evidence>
<dbReference type="GO" id="GO:0016485">
    <property type="term" value="P:protein processing"/>
    <property type="evidence" value="ECO:0007669"/>
    <property type="project" value="TreeGrafter"/>
</dbReference>
<name>A0AAQ4F3Z5_AMBAM</name>
<feature type="transmembrane region" description="Helical" evidence="3">
    <location>
        <begin position="254"/>
        <end position="274"/>
    </location>
</feature>
<dbReference type="InterPro" id="IPR000718">
    <property type="entry name" value="Peptidase_M13"/>
</dbReference>
<dbReference type="Pfam" id="PF05649">
    <property type="entry name" value="Peptidase_M13_N"/>
    <property type="match status" value="1"/>
</dbReference>
<accession>A0AAQ4F3Z5</accession>
<dbReference type="InterPro" id="IPR008753">
    <property type="entry name" value="Peptidase_M13_N"/>
</dbReference>
<feature type="region of interest" description="Disordered" evidence="2">
    <location>
        <begin position="200"/>
        <end position="246"/>
    </location>
</feature>
<reference evidence="5 6" key="1">
    <citation type="journal article" date="2023" name="Arcadia Sci">
        <title>De novo assembly of a long-read Amblyomma americanum tick genome.</title>
        <authorList>
            <person name="Chou S."/>
            <person name="Poskanzer K.E."/>
            <person name="Rollins M."/>
            <person name="Thuy-Boun P.S."/>
        </authorList>
    </citation>
    <scope>NUCLEOTIDE SEQUENCE [LARGE SCALE GENOMIC DNA]</scope>
    <source>
        <strain evidence="5">F_SG_1</strain>
        <tissue evidence="5">Salivary glands</tissue>
    </source>
</reference>
<evidence type="ECO:0000256" key="3">
    <source>
        <dbReference type="SAM" id="Phobius"/>
    </source>
</evidence>
<feature type="compositionally biased region" description="Low complexity" evidence="2">
    <location>
        <begin position="225"/>
        <end position="241"/>
    </location>
</feature>
<comment type="caution">
    <text evidence="5">The sequence shown here is derived from an EMBL/GenBank/DDBJ whole genome shotgun (WGS) entry which is preliminary data.</text>
</comment>
<dbReference type="PROSITE" id="PS51885">
    <property type="entry name" value="NEPRILYSIN"/>
    <property type="match status" value="1"/>
</dbReference>
<proteinExistence type="inferred from homology"/>
<dbReference type="PANTHER" id="PTHR11733">
    <property type="entry name" value="ZINC METALLOPROTEASE FAMILY M13 NEPRILYSIN-RELATED"/>
    <property type="match status" value="1"/>
</dbReference>
<dbReference type="Proteomes" id="UP001321473">
    <property type="component" value="Unassembled WGS sequence"/>
</dbReference>
<dbReference type="Gene3D" id="3.40.390.10">
    <property type="entry name" value="Collagenase (Catalytic Domain)"/>
    <property type="match status" value="1"/>
</dbReference>
<dbReference type="InterPro" id="IPR024079">
    <property type="entry name" value="MetalloPept_cat_dom_sf"/>
</dbReference>
<protein>
    <recommendedName>
        <fullName evidence="4">Peptidase M13 N-terminal domain-containing protein</fullName>
    </recommendedName>
</protein>
<dbReference type="EMBL" id="JARKHS020007312">
    <property type="protein sequence ID" value="KAK8781806.1"/>
    <property type="molecule type" value="Genomic_DNA"/>
</dbReference>
<gene>
    <name evidence="5" type="ORF">V5799_016853</name>
</gene>
<feature type="domain" description="Peptidase M13 N-terminal" evidence="4">
    <location>
        <begin position="328"/>
        <end position="682"/>
    </location>
</feature>